<accession>A0A0U1KSY1</accession>
<dbReference type="GO" id="GO:0005304">
    <property type="term" value="F:L-valine transmembrane transporter activity"/>
    <property type="evidence" value="ECO:0007669"/>
    <property type="project" value="TreeGrafter"/>
</dbReference>
<dbReference type="Proteomes" id="UP000049855">
    <property type="component" value="Unassembled WGS sequence"/>
</dbReference>
<dbReference type="AlphaFoldDB" id="A0A0U1KSY1"/>
<keyword evidence="6" id="KW-1185">Reference proteome</keyword>
<evidence type="ECO:0000313" key="6">
    <source>
        <dbReference type="Proteomes" id="UP000049855"/>
    </source>
</evidence>
<dbReference type="FunFam" id="3.40.50.300:FF:000421">
    <property type="entry name" value="Branched-chain amino acid ABC transporter ATP-binding protein"/>
    <property type="match status" value="1"/>
</dbReference>
<evidence type="ECO:0000256" key="1">
    <source>
        <dbReference type="ARBA" id="ARBA00022448"/>
    </source>
</evidence>
<dbReference type="GO" id="GO:0016887">
    <property type="term" value="F:ATP hydrolysis activity"/>
    <property type="evidence" value="ECO:0007669"/>
    <property type="project" value="InterPro"/>
</dbReference>
<dbReference type="Pfam" id="PF12399">
    <property type="entry name" value="BCA_ABC_TP_C"/>
    <property type="match status" value="1"/>
</dbReference>
<reference evidence="6" key="1">
    <citation type="submission" date="2015-03" db="EMBL/GenBank/DDBJ databases">
        <authorList>
            <person name="Nijsse Bart"/>
        </authorList>
    </citation>
    <scope>NUCLEOTIDE SEQUENCE [LARGE SCALE GENOMIC DNA]</scope>
</reference>
<dbReference type="GO" id="GO:1903805">
    <property type="term" value="P:L-valine import across plasma membrane"/>
    <property type="evidence" value="ECO:0007669"/>
    <property type="project" value="TreeGrafter"/>
</dbReference>
<evidence type="ECO:0000256" key="2">
    <source>
        <dbReference type="ARBA" id="ARBA00022741"/>
    </source>
</evidence>
<sequence>MALLKTTKLSIVFGGLRAVSNFDVEIAPGELVGLIGPNGAGKTTAFNLLTGVYEPTEGQIEFDGKSIVGLKPYQITQKGIARTFQNIRLFADLSVLDNVKIAYHFHVKYGLLESMLRVGRYHKEEAEIEEKAIKFLEIFQLADKKDEIAKNLPYGEQRRLEIARALAAQPKLLLLDEPAAGMNPQETQQLMEMIRWIKNEFNLTILLIEHDMSLVMGVCERIYVLDYGSIIAQGTPMEIKNNPRVIEAYLGEEV</sequence>
<dbReference type="GO" id="GO:0042941">
    <property type="term" value="P:D-alanine transmembrane transport"/>
    <property type="evidence" value="ECO:0007669"/>
    <property type="project" value="TreeGrafter"/>
</dbReference>
<name>A0A0U1KSY1_9FIRM</name>
<dbReference type="InterPro" id="IPR027417">
    <property type="entry name" value="P-loop_NTPase"/>
</dbReference>
<gene>
    <name evidence="5" type="ORF">SpAn4DRAFT_4878</name>
</gene>
<dbReference type="SUPFAM" id="SSF52540">
    <property type="entry name" value="P-loop containing nucleoside triphosphate hydrolases"/>
    <property type="match status" value="1"/>
</dbReference>
<keyword evidence="2" id="KW-0547">Nucleotide-binding</keyword>
<keyword evidence="3 5" id="KW-0067">ATP-binding</keyword>
<dbReference type="InterPro" id="IPR003439">
    <property type="entry name" value="ABC_transporter-like_ATP-bd"/>
</dbReference>
<proteinExistence type="predicted"/>
<dbReference type="Pfam" id="PF00005">
    <property type="entry name" value="ABC_tran"/>
    <property type="match status" value="1"/>
</dbReference>
<dbReference type="RefSeq" id="WP_021168281.1">
    <property type="nucleotide sequence ID" value="NZ_CTRP01000001.1"/>
</dbReference>
<dbReference type="PANTHER" id="PTHR45772">
    <property type="entry name" value="CONSERVED COMPONENT OF ABC TRANSPORTER FOR NATURAL AMINO ACIDS-RELATED"/>
    <property type="match status" value="1"/>
</dbReference>
<evidence type="ECO:0000256" key="3">
    <source>
        <dbReference type="ARBA" id="ARBA00022840"/>
    </source>
</evidence>
<protein>
    <submittedName>
        <fullName evidence="5">Branched-chain amino acid transport ATP-binding protein LivG (TC 3.A.1.4.1)</fullName>
    </submittedName>
</protein>
<dbReference type="PANTHER" id="PTHR45772:SF7">
    <property type="entry name" value="AMINO ACID ABC TRANSPORTER ATP-BINDING PROTEIN"/>
    <property type="match status" value="1"/>
</dbReference>
<evidence type="ECO:0000259" key="4">
    <source>
        <dbReference type="PROSITE" id="PS50893"/>
    </source>
</evidence>
<dbReference type="CDD" id="cd03219">
    <property type="entry name" value="ABC_Mj1267_LivG_branched"/>
    <property type="match status" value="1"/>
</dbReference>
<dbReference type="InterPro" id="IPR032823">
    <property type="entry name" value="BCA_ABC_TP_C"/>
</dbReference>
<dbReference type="Gene3D" id="3.40.50.300">
    <property type="entry name" value="P-loop containing nucleotide triphosphate hydrolases"/>
    <property type="match status" value="1"/>
</dbReference>
<dbReference type="GO" id="GO:0005524">
    <property type="term" value="F:ATP binding"/>
    <property type="evidence" value="ECO:0007669"/>
    <property type="project" value="UniProtKB-KW"/>
</dbReference>
<dbReference type="PROSITE" id="PS50893">
    <property type="entry name" value="ABC_TRANSPORTER_2"/>
    <property type="match status" value="1"/>
</dbReference>
<feature type="domain" description="ABC transporter" evidence="4">
    <location>
        <begin position="4"/>
        <end position="252"/>
    </location>
</feature>
<dbReference type="GO" id="GO:0005886">
    <property type="term" value="C:plasma membrane"/>
    <property type="evidence" value="ECO:0007669"/>
    <property type="project" value="TreeGrafter"/>
</dbReference>
<dbReference type="GO" id="GO:1903806">
    <property type="term" value="P:L-isoleucine import across plasma membrane"/>
    <property type="evidence" value="ECO:0007669"/>
    <property type="project" value="TreeGrafter"/>
</dbReference>
<dbReference type="SMART" id="SM00382">
    <property type="entry name" value="AAA"/>
    <property type="match status" value="1"/>
</dbReference>
<keyword evidence="1" id="KW-0813">Transport</keyword>
<dbReference type="InterPro" id="IPR051120">
    <property type="entry name" value="ABC_AA/LPS_Transport"/>
</dbReference>
<dbReference type="GO" id="GO:0015808">
    <property type="term" value="P:L-alanine transport"/>
    <property type="evidence" value="ECO:0007669"/>
    <property type="project" value="TreeGrafter"/>
</dbReference>
<evidence type="ECO:0000313" key="5">
    <source>
        <dbReference type="EMBL" id="CQR70013.1"/>
    </source>
</evidence>
<organism evidence="5 6">
    <name type="scientific">Sporomusa ovata</name>
    <dbReference type="NCBI Taxonomy" id="2378"/>
    <lineage>
        <taxon>Bacteria</taxon>
        <taxon>Bacillati</taxon>
        <taxon>Bacillota</taxon>
        <taxon>Negativicutes</taxon>
        <taxon>Selenomonadales</taxon>
        <taxon>Sporomusaceae</taxon>
        <taxon>Sporomusa</taxon>
    </lineage>
</organism>
<dbReference type="GO" id="GO:0015188">
    <property type="term" value="F:L-isoleucine transmembrane transporter activity"/>
    <property type="evidence" value="ECO:0007669"/>
    <property type="project" value="TreeGrafter"/>
</dbReference>
<dbReference type="InterPro" id="IPR003593">
    <property type="entry name" value="AAA+_ATPase"/>
</dbReference>
<dbReference type="EMBL" id="CTRP01000001">
    <property type="protein sequence ID" value="CQR70013.1"/>
    <property type="molecule type" value="Genomic_DNA"/>
</dbReference>
<dbReference type="GO" id="GO:0015192">
    <property type="term" value="F:L-phenylalanine transmembrane transporter activity"/>
    <property type="evidence" value="ECO:0007669"/>
    <property type="project" value="TreeGrafter"/>
</dbReference>